<feature type="binding site" evidence="7">
    <location>
        <position position="151"/>
    </location>
    <ligand>
        <name>Zn(2+)</name>
        <dbReference type="ChEBI" id="CHEBI:29105"/>
        <note>ligand shared between dimeric partners</note>
    </ligand>
</feature>
<dbReference type="InterPro" id="IPR037523">
    <property type="entry name" value="VOC_core"/>
</dbReference>
<evidence type="ECO:0000256" key="2">
    <source>
        <dbReference type="ARBA" id="ARBA00030291"/>
    </source>
</evidence>
<dbReference type="PROSITE" id="PS51819">
    <property type="entry name" value="VOC"/>
    <property type="match status" value="1"/>
</dbReference>
<protein>
    <recommendedName>
        <fullName evidence="3">Aldoketomutase</fullName>
    </recommendedName>
    <alternativeName>
        <fullName evidence="2">Ketone-aldehyde mutase</fullName>
    </alternativeName>
    <alternativeName>
        <fullName evidence="4">Methylglyoxalase</fullName>
    </alternativeName>
    <alternativeName>
        <fullName evidence="5">S-D-lactoylglutathione methylglyoxal lyase</fullName>
    </alternativeName>
</protein>
<feature type="binding site" evidence="7">
    <location>
        <position position="76"/>
    </location>
    <ligand>
        <name>Zn(2+)</name>
        <dbReference type="ChEBI" id="CHEBI:29105"/>
        <note>ligand shared between dimeric partners</note>
    </ligand>
</feature>
<dbReference type="InterPro" id="IPR004360">
    <property type="entry name" value="Glyas_Fos-R_dOase_dom"/>
</dbReference>
<evidence type="ECO:0000313" key="10">
    <source>
        <dbReference type="Proteomes" id="UP001431209"/>
    </source>
</evidence>
<dbReference type="InterPro" id="IPR004361">
    <property type="entry name" value="Glyoxalase_1"/>
</dbReference>
<feature type="active site" description="Proton donor/acceptor" evidence="6">
    <location>
        <position position="151"/>
    </location>
</feature>
<reference evidence="9 10" key="1">
    <citation type="submission" date="2024-03" db="EMBL/GenBank/DDBJ databases">
        <title>The Acrasis kona genome and developmental transcriptomes reveal deep origins of eukaryotic multicellular pathways.</title>
        <authorList>
            <person name="Sheikh S."/>
            <person name="Fu C.-J."/>
            <person name="Brown M.W."/>
            <person name="Baldauf S.L."/>
        </authorList>
    </citation>
    <scope>NUCLEOTIDE SEQUENCE [LARGE SCALE GENOMIC DNA]</scope>
    <source>
        <strain evidence="9 10">ATCC MYA-3509</strain>
    </source>
</reference>
<evidence type="ECO:0000256" key="4">
    <source>
        <dbReference type="ARBA" id="ARBA00032460"/>
    </source>
</evidence>
<dbReference type="PANTHER" id="PTHR10374">
    <property type="entry name" value="LACTOYLGLUTATHIONE LYASE GLYOXALASE I"/>
    <property type="match status" value="1"/>
</dbReference>
<keyword evidence="1 7" id="KW-0862">Zinc</keyword>
<proteinExistence type="predicted"/>
<comment type="cofactor">
    <cofactor evidence="7">
        <name>Zn(2+)</name>
        <dbReference type="ChEBI" id="CHEBI:29105"/>
    </cofactor>
    <text evidence="7">Binds 1 zinc ion per subunit. In the homodimer, two zinc ions are bound between subunits.</text>
</comment>
<dbReference type="CDD" id="cd07233">
    <property type="entry name" value="GlxI_Zn"/>
    <property type="match status" value="1"/>
</dbReference>
<evidence type="ECO:0000256" key="7">
    <source>
        <dbReference type="PIRSR" id="PIRSR604361-3"/>
    </source>
</evidence>
<dbReference type="AlphaFoldDB" id="A0AAW2Z3I6"/>
<evidence type="ECO:0000256" key="1">
    <source>
        <dbReference type="ARBA" id="ARBA00022833"/>
    </source>
</evidence>
<name>A0AAW2Z3I6_9EUKA</name>
<keyword evidence="7" id="KW-0479">Metal-binding</keyword>
<dbReference type="Gene3D" id="3.10.180.10">
    <property type="entry name" value="2,3-Dihydroxybiphenyl 1,2-Dioxygenase, domain 1"/>
    <property type="match status" value="1"/>
</dbReference>
<feature type="binding site" evidence="7">
    <location>
        <position position="104"/>
    </location>
    <ligand>
        <name>Zn(2+)</name>
        <dbReference type="ChEBI" id="CHEBI:29105"/>
        <note>ligand shared between dimeric partners</note>
    </ligand>
</feature>
<dbReference type="SUPFAM" id="SSF54593">
    <property type="entry name" value="Glyoxalase/Bleomycin resistance protein/Dihydroxybiphenyl dioxygenase"/>
    <property type="match status" value="1"/>
</dbReference>
<dbReference type="Pfam" id="PF00903">
    <property type="entry name" value="Glyoxalase"/>
    <property type="match status" value="1"/>
</dbReference>
<gene>
    <name evidence="9" type="ORF">AKO1_005041</name>
</gene>
<accession>A0AAW2Z3I6</accession>
<dbReference type="GO" id="GO:0004462">
    <property type="term" value="F:lactoylglutathione lyase activity"/>
    <property type="evidence" value="ECO:0007669"/>
    <property type="project" value="InterPro"/>
</dbReference>
<organism evidence="9 10">
    <name type="scientific">Acrasis kona</name>
    <dbReference type="NCBI Taxonomy" id="1008807"/>
    <lineage>
        <taxon>Eukaryota</taxon>
        <taxon>Discoba</taxon>
        <taxon>Heterolobosea</taxon>
        <taxon>Tetramitia</taxon>
        <taxon>Eutetramitia</taxon>
        <taxon>Acrasidae</taxon>
        <taxon>Acrasis</taxon>
    </lineage>
</organism>
<keyword evidence="9" id="KW-0456">Lyase</keyword>
<dbReference type="InterPro" id="IPR029068">
    <property type="entry name" value="Glyas_Bleomycin-R_OHBP_Dase"/>
</dbReference>
<evidence type="ECO:0000256" key="6">
    <source>
        <dbReference type="PIRSR" id="PIRSR604361-1"/>
    </source>
</evidence>
<dbReference type="EMBL" id="JAOPGA020001037">
    <property type="protein sequence ID" value="KAL0484367.1"/>
    <property type="molecule type" value="Genomic_DNA"/>
</dbReference>
<dbReference type="Proteomes" id="UP001431209">
    <property type="component" value="Unassembled WGS sequence"/>
</dbReference>
<dbReference type="GO" id="GO:0046872">
    <property type="term" value="F:metal ion binding"/>
    <property type="evidence" value="ECO:0007669"/>
    <property type="project" value="UniProtKB-KW"/>
</dbReference>
<keyword evidence="10" id="KW-1185">Reference proteome</keyword>
<dbReference type="NCBIfam" id="TIGR00068">
    <property type="entry name" value="glyox_I"/>
    <property type="match status" value="1"/>
</dbReference>
<evidence type="ECO:0000313" key="9">
    <source>
        <dbReference type="EMBL" id="KAL0484367.1"/>
    </source>
</evidence>
<comment type="caution">
    <text evidence="9">The sequence shown here is derived from an EMBL/GenBank/DDBJ whole genome shotgun (WGS) entry which is preliminary data.</text>
</comment>
<sequence>MSNPTEGYRFHHSMIRIKDPEKSVPFYRDGLGMKLIRKFDFEKANFSLLFLAYYDGEVPNEPNMEWIFGERLACVELTHNWGTEKQDGYPYANGNEDVGKGFGHLAIVVPDVYAACERLERMGYNIRRKPGPMMGVVNIAFVEDPDKYWIEIVENKPKNQ</sequence>
<feature type="domain" description="VOC" evidence="8">
    <location>
        <begin position="9"/>
        <end position="155"/>
    </location>
</feature>
<evidence type="ECO:0000259" key="8">
    <source>
        <dbReference type="PROSITE" id="PS51819"/>
    </source>
</evidence>
<evidence type="ECO:0000256" key="5">
    <source>
        <dbReference type="ARBA" id="ARBA00033298"/>
    </source>
</evidence>
<evidence type="ECO:0000256" key="3">
    <source>
        <dbReference type="ARBA" id="ARBA00030892"/>
    </source>
</evidence>
<dbReference type="PANTHER" id="PTHR10374:SF30">
    <property type="entry name" value="LACTOYLGLUTATHIONE LYASE"/>
    <property type="match status" value="1"/>
</dbReference>